<evidence type="ECO:0000256" key="1">
    <source>
        <dbReference type="SAM" id="MobiDB-lite"/>
    </source>
</evidence>
<evidence type="ECO:0000256" key="2">
    <source>
        <dbReference type="SAM" id="Phobius"/>
    </source>
</evidence>
<feature type="transmembrane region" description="Helical" evidence="2">
    <location>
        <begin position="7"/>
        <end position="27"/>
    </location>
</feature>
<keyword evidence="2" id="KW-0812">Transmembrane</keyword>
<comment type="caution">
    <text evidence="3">The sequence shown here is derived from an EMBL/GenBank/DDBJ whole genome shotgun (WGS) entry which is preliminary data.</text>
</comment>
<keyword evidence="4" id="KW-1185">Reference proteome</keyword>
<evidence type="ECO:0000313" key="3">
    <source>
        <dbReference type="EMBL" id="MCG2613078.1"/>
    </source>
</evidence>
<dbReference type="EMBL" id="JAKLTR010000001">
    <property type="protein sequence ID" value="MCG2613078.1"/>
    <property type="molecule type" value="Genomic_DNA"/>
</dbReference>
<organism evidence="3 4">
    <name type="scientific">Terrimonas ginsenosidimutans</name>
    <dbReference type="NCBI Taxonomy" id="2908004"/>
    <lineage>
        <taxon>Bacteria</taxon>
        <taxon>Pseudomonadati</taxon>
        <taxon>Bacteroidota</taxon>
        <taxon>Chitinophagia</taxon>
        <taxon>Chitinophagales</taxon>
        <taxon>Chitinophagaceae</taxon>
        <taxon>Terrimonas</taxon>
    </lineage>
</organism>
<proteinExistence type="predicted"/>
<name>A0ABS9KL71_9BACT</name>
<protein>
    <recommendedName>
        <fullName evidence="5">Energy transducer TonB</fullName>
    </recommendedName>
</protein>
<sequence length="77" mass="8641">MRKRVHRVANFLAFNLLFFALYLNFIYKDPTSIPVSVKNQQEPAAFSGTLVDNKTETTHPVAQPVNTEKIAPAKGTH</sequence>
<feature type="region of interest" description="Disordered" evidence="1">
    <location>
        <begin position="56"/>
        <end position="77"/>
    </location>
</feature>
<keyword evidence="2" id="KW-0472">Membrane</keyword>
<gene>
    <name evidence="3" type="ORF">LZZ85_02265</name>
</gene>
<accession>A0ABS9KL71</accession>
<dbReference type="RefSeq" id="WP_237868303.1">
    <property type="nucleotide sequence ID" value="NZ_JAKLTR010000001.1"/>
</dbReference>
<dbReference type="Proteomes" id="UP001165367">
    <property type="component" value="Unassembled WGS sequence"/>
</dbReference>
<keyword evidence="2" id="KW-1133">Transmembrane helix</keyword>
<reference evidence="3" key="1">
    <citation type="submission" date="2022-01" db="EMBL/GenBank/DDBJ databases">
        <authorList>
            <person name="Jo J.-H."/>
            <person name="Im W.-T."/>
        </authorList>
    </citation>
    <scope>NUCLEOTIDE SEQUENCE</scope>
    <source>
        <strain evidence="3">NA20</strain>
    </source>
</reference>
<evidence type="ECO:0008006" key="5">
    <source>
        <dbReference type="Google" id="ProtNLM"/>
    </source>
</evidence>
<evidence type="ECO:0000313" key="4">
    <source>
        <dbReference type="Proteomes" id="UP001165367"/>
    </source>
</evidence>